<keyword evidence="3" id="KW-1003">Cell membrane</keyword>
<evidence type="ECO:0000256" key="3">
    <source>
        <dbReference type="ARBA" id="ARBA00022475"/>
    </source>
</evidence>
<feature type="transmembrane region" description="Helical" evidence="8">
    <location>
        <begin position="83"/>
        <end position="100"/>
    </location>
</feature>
<feature type="transmembrane region" description="Helical" evidence="8">
    <location>
        <begin position="20"/>
        <end position="41"/>
    </location>
</feature>
<dbReference type="Proteomes" id="UP000037043">
    <property type="component" value="Unassembled WGS sequence"/>
</dbReference>
<feature type="domain" description="ABC transmembrane type-1" evidence="9">
    <location>
        <begin position="15"/>
        <end position="202"/>
    </location>
</feature>
<dbReference type="GO" id="GO:0006865">
    <property type="term" value="P:amino acid transport"/>
    <property type="evidence" value="ECO:0007669"/>
    <property type="project" value="UniProtKB-KW"/>
</dbReference>
<keyword evidence="4 8" id="KW-0812">Transmembrane</keyword>
<dbReference type="EMBL" id="LHUR01000021">
    <property type="protein sequence ID" value="KOA20003.1"/>
    <property type="molecule type" value="Genomic_DNA"/>
</dbReference>
<dbReference type="RefSeq" id="WP_052221132.1">
    <property type="nucleotide sequence ID" value="NZ_LHUR01000021.1"/>
</dbReference>
<evidence type="ECO:0000256" key="7">
    <source>
        <dbReference type="ARBA" id="ARBA00023136"/>
    </source>
</evidence>
<reference evidence="11" key="1">
    <citation type="submission" date="2015-08" db="EMBL/GenBank/DDBJ databases">
        <title>Genome sequence of the strict anaerobe Clostridium homopropionicum LuHBu1 (DSM 5847T).</title>
        <authorList>
            <person name="Poehlein A."/>
            <person name="Beck M."/>
            <person name="Schiel-Bengelsdorf B."/>
            <person name="Bengelsdorf F.R."/>
            <person name="Daniel R."/>
            <person name="Duerre P."/>
        </authorList>
    </citation>
    <scope>NUCLEOTIDE SEQUENCE [LARGE SCALE GENOMIC DNA]</scope>
    <source>
        <strain evidence="11">DSM 5847</strain>
    </source>
</reference>
<dbReference type="PANTHER" id="PTHR30614">
    <property type="entry name" value="MEMBRANE COMPONENT OF AMINO ACID ABC TRANSPORTER"/>
    <property type="match status" value="1"/>
</dbReference>
<evidence type="ECO:0000259" key="9">
    <source>
        <dbReference type="PROSITE" id="PS50928"/>
    </source>
</evidence>
<keyword evidence="2 8" id="KW-0813">Transport</keyword>
<protein>
    <submittedName>
        <fullName evidence="10">Arginine transport system permease protein ArtQ</fullName>
    </submittedName>
</protein>
<evidence type="ECO:0000256" key="2">
    <source>
        <dbReference type="ARBA" id="ARBA00022448"/>
    </source>
</evidence>
<gene>
    <name evidence="10" type="primary">artQ_1</name>
    <name evidence="10" type="ORF">CLHOM_15680</name>
</gene>
<dbReference type="FunFam" id="1.10.3720.10:FF:000006">
    <property type="entry name" value="Glutamate/aspartate ABC transporter, permease protein GltK"/>
    <property type="match status" value="1"/>
</dbReference>
<keyword evidence="11" id="KW-1185">Reference proteome</keyword>
<dbReference type="STRING" id="36844.SAMN04488501_11242"/>
<dbReference type="SUPFAM" id="SSF161098">
    <property type="entry name" value="MetI-like"/>
    <property type="match status" value="1"/>
</dbReference>
<dbReference type="PROSITE" id="PS50928">
    <property type="entry name" value="ABC_TM1"/>
    <property type="match status" value="1"/>
</dbReference>
<evidence type="ECO:0000256" key="6">
    <source>
        <dbReference type="ARBA" id="ARBA00022989"/>
    </source>
</evidence>
<comment type="subcellular location">
    <subcellularLocation>
        <location evidence="1 8">Cell membrane</location>
        <topology evidence="1 8">Multi-pass membrane protein</topology>
    </subcellularLocation>
</comment>
<evidence type="ECO:0000256" key="4">
    <source>
        <dbReference type="ARBA" id="ARBA00022692"/>
    </source>
</evidence>
<name>A0A0L6ZB29_9CLOT</name>
<dbReference type="AlphaFoldDB" id="A0A0L6ZB29"/>
<dbReference type="Gene3D" id="1.10.3720.10">
    <property type="entry name" value="MetI-like"/>
    <property type="match status" value="1"/>
</dbReference>
<dbReference type="PANTHER" id="PTHR30614:SF0">
    <property type="entry name" value="L-CYSTINE TRANSPORT SYSTEM PERMEASE PROTEIN TCYL"/>
    <property type="match status" value="1"/>
</dbReference>
<comment type="caution">
    <text evidence="10">The sequence shown here is derived from an EMBL/GenBank/DDBJ whole genome shotgun (WGS) entry which is preliminary data.</text>
</comment>
<evidence type="ECO:0000313" key="10">
    <source>
        <dbReference type="EMBL" id="KOA20003.1"/>
    </source>
</evidence>
<dbReference type="InterPro" id="IPR035906">
    <property type="entry name" value="MetI-like_sf"/>
</dbReference>
<dbReference type="InterPro" id="IPR000515">
    <property type="entry name" value="MetI-like"/>
</dbReference>
<proteinExistence type="inferred from homology"/>
<accession>A0A0L6ZB29</accession>
<dbReference type="PATRIC" id="fig|1121318.3.peg.1577"/>
<dbReference type="NCBIfam" id="TIGR01726">
    <property type="entry name" value="HEQRo_perm_3TM"/>
    <property type="match status" value="1"/>
</dbReference>
<evidence type="ECO:0000256" key="1">
    <source>
        <dbReference type="ARBA" id="ARBA00004651"/>
    </source>
</evidence>
<evidence type="ECO:0000313" key="11">
    <source>
        <dbReference type="Proteomes" id="UP000037043"/>
    </source>
</evidence>
<dbReference type="InterPro" id="IPR010065">
    <property type="entry name" value="AA_ABC_transptr_permease_3TM"/>
</dbReference>
<sequence>MNNIINLLPQIFEGLKVTLQVFILTLVFSIPLGVLIAVGRLSKNKIVSSVTGFYVLIMRGTPLLLQIVFIFFGLPIIGIAFDRFPAAILAFVLNYGAYLAEIFRAGISSIDEGQYEGAKVLGLPPRHIFMKIVLPQATKRILPAVANEVITLVKDTALVYVVGLDELLKIGKIASNKEASLIPLVAVGIIYLLLIAVFTQLFKLIEKRYSYYQ</sequence>
<evidence type="ECO:0000256" key="5">
    <source>
        <dbReference type="ARBA" id="ARBA00022970"/>
    </source>
</evidence>
<dbReference type="InterPro" id="IPR043429">
    <property type="entry name" value="ArtM/GltK/GlnP/TcyL/YhdX-like"/>
</dbReference>
<dbReference type="Pfam" id="PF00528">
    <property type="entry name" value="BPD_transp_1"/>
    <property type="match status" value="1"/>
</dbReference>
<dbReference type="GO" id="GO:0022857">
    <property type="term" value="F:transmembrane transporter activity"/>
    <property type="evidence" value="ECO:0007669"/>
    <property type="project" value="InterPro"/>
</dbReference>
<dbReference type="GO" id="GO:0043190">
    <property type="term" value="C:ATP-binding cassette (ABC) transporter complex"/>
    <property type="evidence" value="ECO:0007669"/>
    <property type="project" value="InterPro"/>
</dbReference>
<keyword evidence="7 8" id="KW-0472">Membrane</keyword>
<organism evidence="10 11">
    <name type="scientific">Clostridium homopropionicum DSM 5847</name>
    <dbReference type="NCBI Taxonomy" id="1121318"/>
    <lineage>
        <taxon>Bacteria</taxon>
        <taxon>Bacillati</taxon>
        <taxon>Bacillota</taxon>
        <taxon>Clostridia</taxon>
        <taxon>Eubacteriales</taxon>
        <taxon>Clostridiaceae</taxon>
        <taxon>Clostridium</taxon>
    </lineage>
</organism>
<evidence type="ECO:0000256" key="8">
    <source>
        <dbReference type="RuleBase" id="RU363032"/>
    </source>
</evidence>
<dbReference type="CDD" id="cd06261">
    <property type="entry name" value="TM_PBP2"/>
    <property type="match status" value="1"/>
</dbReference>
<keyword evidence="6 8" id="KW-1133">Transmembrane helix</keyword>
<feature type="transmembrane region" description="Helical" evidence="8">
    <location>
        <begin position="53"/>
        <end position="77"/>
    </location>
</feature>
<feature type="transmembrane region" description="Helical" evidence="8">
    <location>
        <begin position="181"/>
        <end position="202"/>
    </location>
</feature>
<keyword evidence="5" id="KW-0029">Amino-acid transport</keyword>
<comment type="similarity">
    <text evidence="8">Belongs to the binding-protein-dependent transport system permease family.</text>
</comment>